<feature type="compositionally biased region" description="Polar residues" evidence="7">
    <location>
        <begin position="572"/>
        <end position="588"/>
    </location>
</feature>
<dbReference type="PROSITE" id="PS00463">
    <property type="entry name" value="ZN2_CY6_FUNGAL_1"/>
    <property type="match status" value="1"/>
</dbReference>
<dbReference type="OrthoDB" id="5600212at2759"/>
<evidence type="ECO:0000256" key="3">
    <source>
        <dbReference type="ARBA" id="ARBA00023015"/>
    </source>
</evidence>
<dbReference type="GeneID" id="64977950"/>
<keyword evidence="3" id="KW-0805">Transcription regulation</keyword>
<dbReference type="GO" id="GO:0000981">
    <property type="term" value="F:DNA-binding transcription factor activity, RNA polymerase II-specific"/>
    <property type="evidence" value="ECO:0007669"/>
    <property type="project" value="InterPro"/>
</dbReference>
<dbReference type="InterPro" id="IPR050815">
    <property type="entry name" value="TF_fung"/>
</dbReference>
<evidence type="ECO:0000313" key="9">
    <source>
        <dbReference type="EMBL" id="BCS27953.1"/>
    </source>
</evidence>
<dbReference type="InterPro" id="IPR036864">
    <property type="entry name" value="Zn2-C6_fun-type_DNA-bd_sf"/>
</dbReference>
<dbReference type="SUPFAM" id="SSF57701">
    <property type="entry name" value="Zn2/Cys6 DNA-binding domain"/>
    <property type="match status" value="1"/>
</dbReference>
<proteinExistence type="predicted"/>
<keyword evidence="4" id="KW-0238">DNA-binding</keyword>
<reference evidence="9" key="2">
    <citation type="submission" date="2021-02" db="EMBL/GenBank/DDBJ databases">
        <title>Aspergillus puulaauensis MK2 genome sequence.</title>
        <authorList>
            <person name="Futagami T."/>
            <person name="Mori K."/>
            <person name="Kadooka C."/>
            <person name="Tanaka T."/>
        </authorList>
    </citation>
    <scope>NUCLEOTIDE SEQUENCE</scope>
    <source>
        <strain evidence="9">MK2</strain>
    </source>
</reference>
<dbReference type="GO" id="GO:0006351">
    <property type="term" value="P:DNA-templated transcription"/>
    <property type="evidence" value="ECO:0007669"/>
    <property type="project" value="InterPro"/>
</dbReference>
<protein>
    <recommendedName>
        <fullName evidence="8">Zn(2)-C6 fungal-type domain-containing protein</fullName>
    </recommendedName>
</protein>
<evidence type="ECO:0000256" key="6">
    <source>
        <dbReference type="ARBA" id="ARBA00023242"/>
    </source>
</evidence>
<feature type="region of interest" description="Disordered" evidence="7">
    <location>
        <begin position="516"/>
        <end position="597"/>
    </location>
</feature>
<keyword evidence="10" id="KW-1185">Reference proteome</keyword>
<evidence type="ECO:0000256" key="7">
    <source>
        <dbReference type="SAM" id="MobiDB-lite"/>
    </source>
</evidence>
<dbReference type="CDD" id="cd12148">
    <property type="entry name" value="fungal_TF_MHR"/>
    <property type="match status" value="1"/>
</dbReference>
<dbReference type="Pfam" id="PF04082">
    <property type="entry name" value="Fungal_trans"/>
    <property type="match status" value="1"/>
</dbReference>
<dbReference type="CDD" id="cd00067">
    <property type="entry name" value="GAL4"/>
    <property type="match status" value="1"/>
</dbReference>
<evidence type="ECO:0000256" key="2">
    <source>
        <dbReference type="ARBA" id="ARBA00022723"/>
    </source>
</evidence>
<dbReference type="PANTHER" id="PTHR47338">
    <property type="entry name" value="ZN(II)2CYS6 TRANSCRIPTION FACTOR (EUROFUNG)-RELATED"/>
    <property type="match status" value="1"/>
</dbReference>
<reference evidence="9" key="1">
    <citation type="submission" date="2021-01" db="EMBL/GenBank/DDBJ databases">
        <authorList>
            <consortium name="Aspergillus puulaauensis MK2 genome sequencing consortium"/>
            <person name="Kazuki M."/>
            <person name="Futagami T."/>
        </authorList>
    </citation>
    <scope>NUCLEOTIDE SEQUENCE</scope>
    <source>
        <strain evidence="9">MK2</strain>
    </source>
</reference>
<evidence type="ECO:0000313" key="10">
    <source>
        <dbReference type="Proteomes" id="UP000654913"/>
    </source>
</evidence>
<dbReference type="GO" id="GO:0003677">
    <property type="term" value="F:DNA binding"/>
    <property type="evidence" value="ECO:0007669"/>
    <property type="project" value="UniProtKB-KW"/>
</dbReference>
<dbReference type="KEGG" id="apuu:APUU_61001A"/>
<evidence type="ECO:0000256" key="1">
    <source>
        <dbReference type="ARBA" id="ARBA00004123"/>
    </source>
</evidence>
<dbReference type="InterPro" id="IPR001138">
    <property type="entry name" value="Zn2Cys6_DnaBD"/>
</dbReference>
<dbReference type="PROSITE" id="PS50048">
    <property type="entry name" value="ZN2_CY6_FUNGAL_2"/>
    <property type="match status" value="1"/>
</dbReference>
<dbReference type="AlphaFoldDB" id="A0A7R8ASI5"/>
<keyword evidence="6" id="KW-0539">Nucleus</keyword>
<dbReference type="GO" id="GO:0005634">
    <property type="term" value="C:nucleus"/>
    <property type="evidence" value="ECO:0007669"/>
    <property type="project" value="UniProtKB-SubCell"/>
</dbReference>
<name>A0A7R8ASI5_9EURO</name>
<dbReference type="Pfam" id="PF00172">
    <property type="entry name" value="Zn_clus"/>
    <property type="match status" value="1"/>
</dbReference>
<dbReference type="Proteomes" id="UP000654913">
    <property type="component" value="Chromosome 6"/>
</dbReference>
<organism evidence="9 10">
    <name type="scientific">Aspergillus puulaauensis</name>
    <dbReference type="NCBI Taxonomy" id="1220207"/>
    <lineage>
        <taxon>Eukaryota</taxon>
        <taxon>Fungi</taxon>
        <taxon>Dikarya</taxon>
        <taxon>Ascomycota</taxon>
        <taxon>Pezizomycotina</taxon>
        <taxon>Eurotiomycetes</taxon>
        <taxon>Eurotiomycetidae</taxon>
        <taxon>Eurotiales</taxon>
        <taxon>Aspergillaceae</taxon>
        <taxon>Aspergillus</taxon>
    </lineage>
</organism>
<sequence length="706" mass="77821">MEDNYAPRSKRIACIMCRKRKLKCNEKRPACGTCSRLGYECAYDEGRKKSGPKGNYRKQLETRLAQVETLLKAQGPLASVTQENNLAATVSNNFTITSEIPSFGDNVDHPLSPPTHISGEVLASQFFEPAVETKGNESTEWQMISLGIEEPLPSQQAVDELNQIYFDKVHPSIPVIHPPRHLATSILAPNISTAICTLFSINELANGPDLEVKQILPGPRDWTEKEERRRVFWMAFCIDRYASAGTGWPVVFDVRDIRTNVPASEEAFLWSIPQRTLPVTDLLEGRGISTLSTFGSMAFIATLFGQILSQTSRPDPNDDVNDLNSGYWQRHKSLDNILLDVALAMPNCLHLPVGLPDPNSVLCNMVLNTSVICLHQAAICRAEKSKILEQVVNKSKMRCTAAADQVLNIMRTISHVDLSTMNPVVSLCIYVASRVLLQHLRTCPDDTAARSSLQFIFSALSALKHKNTLAESLLVQLEVDIDGTPFSGLQRPKQIISPKEKVSYKSKECVLLLPLEKSQPNDKRDDMNTSPACTSFPNPEKTNGPQTINPPHSLNAGGQSSFSSIDLGMQVSPDTVHSGLSTLGSASESLRPDRLSPRRHWPHEAHSNDNWLNGFENNSIMNSQLSAMTISQFGEIPTPDRMLVPDTIPPPESNGSEASTQVPLTWDFTIPFSTNNFDNGDNMEIMFGEMNALEEAQSAGNLSSTG</sequence>
<dbReference type="PANTHER" id="PTHR47338:SF10">
    <property type="entry name" value="TRANSCRIPTION FACTOR DOMAIN-CONTAINING PROTEIN-RELATED"/>
    <property type="match status" value="1"/>
</dbReference>
<evidence type="ECO:0000256" key="5">
    <source>
        <dbReference type="ARBA" id="ARBA00023163"/>
    </source>
</evidence>
<feature type="compositionally biased region" description="Polar residues" evidence="7">
    <location>
        <begin position="528"/>
        <end position="564"/>
    </location>
</feature>
<accession>A0A7R8ASI5</accession>
<dbReference type="GO" id="GO:0008270">
    <property type="term" value="F:zinc ion binding"/>
    <property type="evidence" value="ECO:0007669"/>
    <property type="project" value="InterPro"/>
</dbReference>
<dbReference type="EMBL" id="AP024448">
    <property type="protein sequence ID" value="BCS27953.1"/>
    <property type="molecule type" value="Genomic_DNA"/>
</dbReference>
<feature type="domain" description="Zn(2)-C6 fungal-type" evidence="8">
    <location>
        <begin position="13"/>
        <end position="43"/>
    </location>
</feature>
<keyword evidence="5" id="KW-0804">Transcription</keyword>
<dbReference type="RefSeq" id="XP_041560139.1">
    <property type="nucleotide sequence ID" value="XM_041694294.1"/>
</dbReference>
<evidence type="ECO:0000256" key="4">
    <source>
        <dbReference type="ARBA" id="ARBA00023125"/>
    </source>
</evidence>
<dbReference type="InterPro" id="IPR007219">
    <property type="entry name" value="XnlR_reg_dom"/>
</dbReference>
<comment type="subcellular location">
    <subcellularLocation>
        <location evidence="1">Nucleus</location>
    </subcellularLocation>
</comment>
<dbReference type="SMART" id="SM00906">
    <property type="entry name" value="Fungal_trans"/>
    <property type="match status" value="1"/>
</dbReference>
<dbReference type="SMART" id="SM00066">
    <property type="entry name" value="GAL4"/>
    <property type="match status" value="1"/>
</dbReference>
<dbReference type="Gene3D" id="4.10.240.10">
    <property type="entry name" value="Zn(2)-C6 fungal-type DNA-binding domain"/>
    <property type="match status" value="1"/>
</dbReference>
<gene>
    <name evidence="9" type="ORF">APUU_61001A</name>
</gene>
<keyword evidence="2" id="KW-0479">Metal-binding</keyword>
<evidence type="ECO:0000259" key="8">
    <source>
        <dbReference type="PROSITE" id="PS50048"/>
    </source>
</evidence>